<proteinExistence type="predicted"/>
<dbReference type="SUPFAM" id="SSF51905">
    <property type="entry name" value="FAD/NAD(P)-binding domain"/>
    <property type="match status" value="1"/>
</dbReference>
<dbReference type="InterPro" id="IPR036188">
    <property type="entry name" value="FAD/NAD-bd_sf"/>
</dbReference>
<dbReference type="PANTHER" id="PTHR43498">
    <property type="entry name" value="FERREDOXIN:COB-COM HETERODISULFIDE REDUCTASE SUBUNIT A"/>
    <property type="match status" value="1"/>
</dbReference>
<dbReference type="InterPro" id="IPR039650">
    <property type="entry name" value="HdrA-like"/>
</dbReference>
<evidence type="ECO:0000313" key="7">
    <source>
        <dbReference type="Proteomes" id="UP001597182"/>
    </source>
</evidence>
<reference evidence="7" key="1">
    <citation type="journal article" date="2019" name="Int. J. Syst. Evol. Microbiol.">
        <title>The Global Catalogue of Microorganisms (GCM) 10K type strain sequencing project: providing services to taxonomists for standard genome sequencing and annotation.</title>
        <authorList>
            <consortium name="The Broad Institute Genomics Platform"/>
            <consortium name="The Broad Institute Genome Sequencing Center for Infectious Disease"/>
            <person name="Wu L."/>
            <person name="Ma J."/>
        </authorList>
    </citation>
    <scope>NUCLEOTIDE SEQUENCE [LARGE SCALE GENOMIC DNA]</scope>
    <source>
        <strain evidence="7">CCUG 49018</strain>
    </source>
</reference>
<dbReference type="Pfam" id="PF12831">
    <property type="entry name" value="FAD_oxidored"/>
    <property type="match status" value="1"/>
</dbReference>
<evidence type="ECO:0000256" key="5">
    <source>
        <dbReference type="ARBA" id="ARBA00023014"/>
    </source>
</evidence>
<gene>
    <name evidence="6" type="ORF">ACFQ34_14380</name>
</gene>
<name>A0ABW3VJP8_9PSEU</name>
<dbReference type="Proteomes" id="UP001597182">
    <property type="component" value="Unassembled WGS sequence"/>
</dbReference>
<dbReference type="Gene3D" id="2.60.120.260">
    <property type="entry name" value="Galactose-binding domain-like"/>
    <property type="match status" value="1"/>
</dbReference>
<evidence type="ECO:0000256" key="1">
    <source>
        <dbReference type="ARBA" id="ARBA00022485"/>
    </source>
</evidence>
<dbReference type="RefSeq" id="WP_346089944.1">
    <property type="nucleotide sequence ID" value="NZ_BAABKS010000005.1"/>
</dbReference>
<keyword evidence="7" id="KW-1185">Reference proteome</keyword>
<evidence type="ECO:0000256" key="4">
    <source>
        <dbReference type="ARBA" id="ARBA00023004"/>
    </source>
</evidence>
<dbReference type="PANTHER" id="PTHR43498:SF1">
    <property type="entry name" value="COB--COM HETERODISULFIDE REDUCTASE IRON-SULFUR SUBUNIT A"/>
    <property type="match status" value="1"/>
</dbReference>
<accession>A0ABW3VJP8</accession>
<evidence type="ECO:0000313" key="6">
    <source>
        <dbReference type="EMBL" id="MFD1234473.1"/>
    </source>
</evidence>
<keyword evidence="3" id="KW-0560">Oxidoreductase</keyword>
<dbReference type="EMBL" id="JBHTMB010000132">
    <property type="protein sequence ID" value="MFD1234473.1"/>
    <property type="molecule type" value="Genomic_DNA"/>
</dbReference>
<keyword evidence="5" id="KW-0411">Iron-sulfur</keyword>
<keyword evidence="4" id="KW-0408">Iron</keyword>
<dbReference type="Gene3D" id="3.50.50.60">
    <property type="entry name" value="FAD/NAD(P)-binding domain"/>
    <property type="match status" value="1"/>
</dbReference>
<evidence type="ECO:0000256" key="2">
    <source>
        <dbReference type="ARBA" id="ARBA00022723"/>
    </source>
</evidence>
<protein>
    <submittedName>
        <fullName evidence="6">FAD-dependent oxidoreductase</fullName>
    </submittedName>
</protein>
<keyword evidence="2" id="KW-0479">Metal-binding</keyword>
<sequence>MSVDAATGPAGILVEAEEFDDLGGWAVDSQFELQMGSPYLLAHGLGRPVADASTTVAVPEAGTYRVWVRAKDWVPAHHPGRFTLAVGGTVLDTVLGANGRDWSWQDAGTVDLAAGPVRLVLHDLTGFDGRCDAIYLAPVGGPGDVAPPEGADETARAWRRRLRGLPEEPVEAGEFDLVVVGGGVTGAAATVSAARLGLRVALLHDRPHLGGNASVEVGLNPRGERGPVIDELSARTPDGDLHALRVIEAEPTASVFLQHTVYAVASDGDPATPRIVSVDARDARTGTERRFRAPLFVDCTGTAALGLHVGARTRFGRESVAEFGEGLAPERADDVHHGNTVFFRTRMADGPVEFPDVPWAVEVAKDFADLNGQLREPGVENGEGPVARRPGEVPDPTIRRRMLFPATHFWEYGQYLDPYTEGEHIRDHLLRAVYGTFSNVKTVEPATYAALELEWVAFVAARGEYRRYVGDHTLTEDDIRSHVDFPDAVVQNSGAFCLHYPRDEKYDFRLEDWKWDERDERPYDVPFRCLYSVNVPNLMMAGKHISVTHVAGSNTKFMGNGGQHAMATAAAAFLCRKYGTTPRGIHDAHLDELKALTNDVVNAKLPPASTQEQS</sequence>
<evidence type="ECO:0000256" key="3">
    <source>
        <dbReference type="ARBA" id="ARBA00023002"/>
    </source>
</evidence>
<keyword evidence="1" id="KW-0004">4Fe-4S</keyword>
<comment type="caution">
    <text evidence="6">The sequence shown here is derived from an EMBL/GenBank/DDBJ whole genome shotgun (WGS) entry which is preliminary data.</text>
</comment>
<organism evidence="6 7">
    <name type="scientific">Pseudonocardia benzenivorans</name>
    <dbReference type="NCBI Taxonomy" id="228005"/>
    <lineage>
        <taxon>Bacteria</taxon>
        <taxon>Bacillati</taxon>
        <taxon>Actinomycetota</taxon>
        <taxon>Actinomycetes</taxon>
        <taxon>Pseudonocardiales</taxon>
        <taxon>Pseudonocardiaceae</taxon>
        <taxon>Pseudonocardia</taxon>
    </lineage>
</organism>